<comment type="caution">
    <text evidence="1">The sequence shown here is derived from an EMBL/GenBank/DDBJ whole genome shotgun (WGS) entry which is preliminary data.</text>
</comment>
<organism evidence="1 2">
    <name type="scientific">Skermanella stibiiresistens SB22</name>
    <dbReference type="NCBI Taxonomy" id="1385369"/>
    <lineage>
        <taxon>Bacteria</taxon>
        <taxon>Pseudomonadati</taxon>
        <taxon>Pseudomonadota</taxon>
        <taxon>Alphaproteobacteria</taxon>
        <taxon>Rhodospirillales</taxon>
        <taxon>Azospirillaceae</taxon>
        <taxon>Skermanella</taxon>
    </lineage>
</organism>
<dbReference type="RefSeq" id="WP_037446142.1">
    <property type="nucleotide sequence ID" value="NZ_AVFL01000001.1"/>
</dbReference>
<proteinExistence type="predicted"/>
<evidence type="ECO:0000313" key="2">
    <source>
        <dbReference type="Proteomes" id="UP000019486"/>
    </source>
</evidence>
<reference evidence="1 2" key="1">
    <citation type="submission" date="2013-08" db="EMBL/GenBank/DDBJ databases">
        <title>The genome sequence of Skermanella stibiiresistens.</title>
        <authorList>
            <person name="Zhu W."/>
            <person name="Wang G."/>
        </authorList>
    </citation>
    <scope>NUCLEOTIDE SEQUENCE [LARGE SCALE GENOMIC DNA]</scope>
    <source>
        <strain evidence="1 2">SB22</strain>
    </source>
</reference>
<name>W9H9C4_9PROT</name>
<dbReference type="Proteomes" id="UP000019486">
    <property type="component" value="Unassembled WGS sequence"/>
</dbReference>
<accession>W9H9C4</accession>
<sequence length="171" mass="19580">MFDETNDLAELPEDDQLKRIVRRCAYLQETFEKYNSRLITTGLTGATMNKVLLINCVESYFLDINRLKAFHGMERADRFKIAGYLLKWLCKIKPIQIGPLGDLPANLQKRGLVVNENFALIHALIIAKVDKAKIEQRLVTSLLYSAHYRDLNGGVMAMQMETLARAYPRAF</sequence>
<dbReference type="AlphaFoldDB" id="W9H9C4"/>
<evidence type="ECO:0000313" key="1">
    <source>
        <dbReference type="EMBL" id="EWY42880.1"/>
    </source>
</evidence>
<keyword evidence="2" id="KW-1185">Reference proteome</keyword>
<protein>
    <submittedName>
        <fullName evidence="1">Uncharacterized protein</fullName>
    </submittedName>
</protein>
<dbReference type="EMBL" id="AVFL01000001">
    <property type="protein sequence ID" value="EWY42880.1"/>
    <property type="molecule type" value="Genomic_DNA"/>
</dbReference>
<gene>
    <name evidence="1" type="ORF">N825_02455</name>
</gene>
<dbReference type="STRING" id="1385369.N825_02455"/>
<dbReference type="OrthoDB" id="328758at2"/>